<comment type="similarity">
    <text evidence="3 8">Belongs to the NAD(P)-dependent epimerase/dehydratase family. dTDP-glucose dehydratase subfamily.</text>
</comment>
<keyword evidence="6" id="KW-0520">NAD</keyword>
<evidence type="ECO:0000256" key="5">
    <source>
        <dbReference type="ARBA" id="ARBA00016977"/>
    </source>
</evidence>
<comment type="cofactor">
    <cofactor evidence="2 8">
        <name>NAD(+)</name>
        <dbReference type="ChEBI" id="CHEBI:57540"/>
    </cofactor>
</comment>
<dbReference type="EMBL" id="JAAORC010000002">
    <property type="protein sequence ID" value="MBO8223278.1"/>
    <property type="molecule type" value="Genomic_DNA"/>
</dbReference>
<evidence type="ECO:0000313" key="12">
    <source>
        <dbReference type="Proteomes" id="UP000666562"/>
    </source>
</evidence>
<evidence type="ECO:0000259" key="10">
    <source>
        <dbReference type="Pfam" id="PF16363"/>
    </source>
</evidence>
<keyword evidence="7 8" id="KW-0456">Lyase</keyword>
<protein>
    <recommendedName>
        <fullName evidence="5 8">dTDP-glucose 4,6-dehydratase</fullName>
        <ecNumber evidence="4 8">4.2.1.46</ecNumber>
    </recommendedName>
</protein>
<feature type="domain" description="NAD(P)-binding" evidence="10">
    <location>
        <begin position="22"/>
        <end position="342"/>
    </location>
</feature>
<dbReference type="InterPro" id="IPR005888">
    <property type="entry name" value="dTDP_Gluc_deHydtase"/>
</dbReference>
<gene>
    <name evidence="11" type="primary">rfbB</name>
    <name evidence="11" type="ORF">HA142_07100</name>
</gene>
<dbReference type="InterPro" id="IPR036291">
    <property type="entry name" value="NAD(P)-bd_dom_sf"/>
</dbReference>
<evidence type="ECO:0000256" key="4">
    <source>
        <dbReference type="ARBA" id="ARBA00011990"/>
    </source>
</evidence>
<dbReference type="Pfam" id="PF16363">
    <property type="entry name" value="GDP_Man_Dehyd"/>
    <property type="match status" value="1"/>
</dbReference>
<dbReference type="GO" id="GO:0008460">
    <property type="term" value="F:dTDP-glucose 4,6-dehydratase activity"/>
    <property type="evidence" value="ECO:0007669"/>
    <property type="project" value="UniProtKB-EC"/>
</dbReference>
<proteinExistence type="inferred from homology"/>
<evidence type="ECO:0000256" key="6">
    <source>
        <dbReference type="ARBA" id="ARBA00023027"/>
    </source>
</evidence>
<dbReference type="SUPFAM" id="SSF51735">
    <property type="entry name" value="NAD(P)-binding Rossmann-fold domains"/>
    <property type="match status" value="1"/>
</dbReference>
<dbReference type="Proteomes" id="UP000666562">
    <property type="component" value="Unassembled WGS sequence"/>
</dbReference>
<feature type="transmembrane region" description="Helical" evidence="9">
    <location>
        <begin position="21"/>
        <end position="39"/>
    </location>
</feature>
<evidence type="ECO:0000256" key="9">
    <source>
        <dbReference type="SAM" id="Phobius"/>
    </source>
</evidence>
<reference evidence="11" key="1">
    <citation type="submission" date="2020-03" db="EMBL/GenBank/DDBJ databases">
        <title>Genome differentiation and subclade ecological adaptation of Prochlorococcus HLII clade in the global ocean.</title>
        <authorList>
            <person name="Yan W."/>
            <person name="Fen X."/>
            <person name="Zhang W."/>
        </authorList>
    </citation>
    <scope>NUCLEOTIDE SEQUENCE</scope>
    <source>
        <strain evidence="11">XMU1401</strain>
    </source>
</reference>
<comment type="caution">
    <text evidence="11">The sequence shown here is derived from an EMBL/GenBank/DDBJ whole genome shotgun (WGS) entry which is preliminary data.</text>
</comment>
<dbReference type="GO" id="GO:0009225">
    <property type="term" value="P:nucleotide-sugar metabolic process"/>
    <property type="evidence" value="ECO:0007669"/>
    <property type="project" value="InterPro"/>
</dbReference>
<dbReference type="InterPro" id="IPR016040">
    <property type="entry name" value="NAD(P)-bd_dom"/>
</dbReference>
<dbReference type="Gene3D" id="3.90.25.10">
    <property type="entry name" value="UDP-galactose 4-epimerase, domain 1"/>
    <property type="match status" value="1"/>
</dbReference>
<keyword evidence="9" id="KW-0472">Membrane</keyword>
<dbReference type="CDD" id="cd05246">
    <property type="entry name" value="dTDP_GD_SDR_e"/>
    <property type="match status" value="1"/>
</dbReference>
<dbReference type="EC" id="4.2.1.46" evidence="4 8"/>
<name>A0A8I2BL55_PROMR</name>
<dbReference type="PANTHER" id="PTHR43000">
    <property type="entry name" value="DTDP-D-GLUCOSE 4,6-DEHYDRATASE-RELATED"/>
    <property type="match status" value="1"/>
</dbReference>
<evidence type="ECO:0000256" key="1">
    <source>
        <dbReference type="ARBA" id="ARBA00001539"/>
    </source>
</evidence>
<dbReference type="RefSeq" id="WP_100883923.1">
    <property type="nucleotide sequence ID" value="NZ_JAAORC010000002.1"/>
</dbReference>
<comment type="catalytic activity">
    <reaction evidence="1 8">
        <text>dTDP-alpha-D-glucose = dTDP-4-dehydro-6-deoxy-alpha-D-glucose + H2O</text>
        <dbReference type="Rhea" id="RHEA:17221"/>
        <dbReference type="ChEBI" id="CHEBI:15377"/>
        <dbReference type="ChEBI" id="CHEBI:57477"/>
        <dbReference type="ChEBI" id="CHEBI:57649"/>
        <dbReference type="EC" id="4.2.1.46"/>
    </reaction>
</comment>
<evidence type="ECO:0000256" key="3">
    <source>
        <dbReference type="ARBA" id="ARBA00008178"/>
    </source>
</evidence>
<dbReference type="NCBIfam" id="TIGR01181">
    <property type="entry name" value="dTDP_gluc_dehyt"/>
    <property type="match status" value="1"/>
</dbReference>
<organism evidence="11 12">
    <name type="scientific">Prochlorococcus marinus str. XMU1401</name>
    <dbReference type="NCBI Taxonomy" id="2052594"/>
    <lineage>
        <taxon>Bacteria</taxon>
        <taxon>Bacillati</taxon>
        <taxon>Cyanobacteriota</taxon>
        <taxon>Cyanophyceae</taxon>
        <taxon>Synechococcales</taxon>
        <taxon>Prochlorococcaceae</taxon>
        <taxon>Prochlorococcus</taxon>
    </lineage>
</organism>
<keyword evidence="9" id="KW-0812">Transmembrane</keyword>
<dbReference type="AlphaFoldDB" id="A0A8I2BL55"/>
<keyword evidence="9" id="KW-1133">Transmembrane helix</keyword>
<evidence type="ECO:0000256" key="7">
    <source>
        <dbReference type="ARBA" id="ARBA00023239"/>
    </source>
</evidence>
<evidence type="ECO:0000256" key="2">
    <source>
        <dbReference type="ARBA" id="ARBA00001911"/>
    </source>
</evidence>
<evidence type="ECO:0000313" key="11">
    <source>
        <dbReference type="EMBL" id="MBO8223278.1"/>
    </source>
</evidence>
<sequence>MKKKEINFIDYSIFDDKYKNILITGGLGFIGSALIFRLLKETNAKIFNIDKSTPRNHPLSINNQFATFGDSRYQFFNYDLKDRECLKEILKESDPHIVFHLAAESHVDRSIQSPRNFLESNIIGTFNLLENTLEHFNKFPIERKSNFKFLHISTDEVFGSLGKSGLFNENSNYNPKSPYSATKASSDHLVDSWFHTFGLPTLVSNCSNNFGPRQFPDKLIPNIIMSAINSKPIPIYGNGLNIRDWLFVEDHINALLVMAIKGKPGSHYCIGGSYEKTNINLCKNICNILDHLKPQKISYSNLIEFVDDRPGHDFRYGIDSSLISKDLGWYPIYEFDHTIKETILWYLNNQDWVTYTMQETGYSGERLGVLN</sequence>
<evidence type="ECO:0000256" key="8">
    <source>
        <dbReference type="RuleBase" id="RU004473"/>
    </source>
</evidence>
<accession>A0A8I2BL55</accession>
<dbReference type="Gene3D" id="3.40.50.720">
    <property type="entry name" value="NAD(P)-binding Rossmann-like Domain"/>
    <property type="match status" value="1"/>
</dbReference>